<dbReference type="GO" id="GO:0048246">
    <property type="term" value="P:macrophage chemotaxis"/>
    <property type="evidence" value="ECO:0007669"/>
    <property type="project" value="TreeGrafter"/>
</dbReference>
<dbReference type="CDD" id="cd23296">
    <property type="entry name" value="beta-trefoil_IL1B"/>
    <property type="match status" value="1"/>
</dbReference>
<dbReference type="Proteomes" id="UP000261520">
    <property type="component" value="Unplaced"/>
</dbReference>
<comment type="similarity">
    <text evidence="4 12">Belongs to the IL-1 family.</text>
</comment>
<comment type="subcellular location">
    <subcellularLocation>
        <location evidence="2">Cytoplasm</location>
        <location evidence="2">Cytosol</location>
    </subcellularLocation>
    <subcellularLocation>
        <location evidence="1">Lysosome</location>
    </subcellularLocation>
    <subcellularLocation>
        <location evidence="3">Secreted</location>
        <location evidence="3">Extracellular exosome</location>
    </subcellularLocation>
</comment>
<evidence type="ECO:0000256" key="12">
    <source>
        <dbReference type="RuleBase" id="RU003753"/>
    </source>
</evidence>
<dbReference type="GO" id="GO:0005615">
    <property type="term" value="C:extracellular space"/>
    <property type="evidence" value="ECO:0007669"/>
    <property type="project" value="UniProtKB-KW"/>
</dbReference>
<dbReference type="GO" id="GO:0051781">
    <property type="term" value="P:positive regulation of cell division"/>
    <property type="evidence" value="ECO:0007669"/>
    <property type="project" value="UniProtKB-KW"/>
</dbReference>
<dbReference type="GO" id="GO:0006955">
    <property type="term" value="P:immune response"/>
    <property type="evidence" value="ECO:0007669"/>
    <property type="project" value="InterPro"/>
</dbReference>
<name>A0A3B4B4I3_9GOBI</name>
<keyword evidence="5" id="KW-0963">Cytoplasm</keyword>
<dbReference type="GO" id="GO:0001660">
    <property type="term" value="P:fever generation"/>
    <property type="evidence" value="ECO:0007669"/>
    <property type="project" value="UniProtKB-KW"/>
</dbReference>
<evidence type="ECO:0000256" key="5">
    <source>
        <dbReference type="ARBA" id="ARBA00022490"/>
    </source>
</evidence>
<dbReference type="GO" id="GO:0005125">
    <property type="term" value="F:cytokine activity"/>
    <property type="evidence" value="ECO:0007669"/>
    <property type="project" value="UniProtKB-UniRule"/>
</dbReference>
<dbReference type="InterPro" id="IPR008996">
    <property type="entry name" value="IL1/FGF"/>
</dbReference>
<dbReference type="Gene3D" id="2.80.10.50">
    <property type="match status" value="1"/>
</dbReference>
<proteinExistence type="inferred from homology"/>
<evidence type="ECO:0000256" key="10">
    <source>
        <dbReference type="ARBA" id="ARBA00023228"/>
    </source>
</evidence>
<dbReference type="PANTHER" id="PTHR10078:SF30">
    <property type="entry name" value="INTERLEUKIN-1 BETA"/>
    <property type="match status" value="1"/>
</dbReference>
<dbReference type="SMART" id="SM00125">
    <property type="entry name" value="IL1"/>
    <property type="match status" value="1"/>
</dbReference>
<dbReference type="AlphaFoldDB" id="A0A3B4B4I3"/>
<dbReference type="GO" id="GO:0019221">
    <property type="term" value="P:cytokine-mediated signaling pathway"/>
    <property type="evidence" value="ECO:0007669"/>
    <property type="project" value="TreeGrafter"/>
</dbReference>
<sequence length="239" mass="27314">MESKMMYHAGHLPCPVNLEISHHPLSMRRVVNVVIAMERIKNSVAQSLLSPDFRDENLLSNLLESMIEERFVSEVFAAQPKFTRVGEHYCSVTDNQKRNLVLVQESLKLHAVMLQGGSERRQVQLNLSTYRPPVPSAEERPVALGIRDTDYYLSCHKEGTEPSLHLETVADKGVLQNITSGSEMTRFIFYKHDTGLNLSSLRSARFPEWYISTAEMDHQPIQMRAQATSYSTFSFQRQN</sequence>
<dbReference type="GO" id="GO:1901222">
    <property type="term" value="P:regulation of non-canonical NF-kappaB signal transduction"/>
    <property type="evidence" value="ECO:0007669"/>
    <property type="project" value="TreeGrafter"/>
</dbReference>
<dbReference type="PRINTS" id="PR00264">
    <property type="entry name" value="INTERLEUKIN1"/>
</dbReference>
<dbReference type="PRINTS" id="PR01357">
    <property type="entry name" value="INTRLEUKN1AB"/>
</dbReference>
<evidence type="ECO:0000256" key="7">
    <source>
        <dbReference type="ARBA" id="ARBA00022525"/>
    </source>
</evidence>
<organism evidence="13 14">
    <name type="scientific">Periophthalmus magnuspinnatus</name>
    <dbReference type="NCBI Taxonomy" id="409849"/>
    <lineage>
        <taxon>Eukaryota</taxon>
        <taxon>Metazoa</taxon>
        <taxon>Chordata</taxon>
        <taxon>Craniata</taxon>
        <taxon>Vertebrata</taxon>
        <taxon>Euteleostomi</taxon>
        <taxon>Actinopterygii</taxon>
        <taxon>Neopterygii</taxon>
        <taxon>Teleostei</taxon>
        <taxon>Neoteleostei</taxon>
        <taxon>Acanthomorphata</taxon>
        <taxon>Gobiaria</taxon>
        <taxon>Gobiiformes</taxon>
        <taxon>Gobioidei</taxon>
        <taxon>Gobiidae</taxon>
        <taxon>Oxudercinae</taxon>
        <taxon>Periophthalmus</taxon>
    </lineage>
</organism>
<dbReference type="GO" id="GO:0005764">
    <property type="term" value="C:lysosome"/>
    <property type="evidence" value="ECO:0007669"/>
    <property type="project" value="UniProtKB-SubCell"/>
</dbReference>
<dbReference type="PRINTS" id="PR01359">
    <property type="entry name" value="INTRLEUKIN1B"/>
</dbReference>
<accession>A0A3B4B4I3</accession>
<keyword evidence="9" id="KW-0395">Inflammatory response</keyword>
<reference evidence="13" key="2">
    <citation type="submission" date="2025-09" db="UniProtKB">
        <authorList>
            <consortium name="Ensembl"/>
        </authorList>
    </citation>
    <scope>IDENTIFICATION</scope>
</reference>
<dbReference type="GO" id="GO:0071222">
    <property type="term" value="P:cellular response to lipopolysaccharide"/>
    <property type="evidence" value="ECO:0007669"/>
    <property type="project" value="TreeGrafter"/>
</dbReference>
<keyword evidence="7 12" id="KW-0964">Secreted</keyword>
<keyword evidence="10" id="KW-0458">Lysosome</keyword>
<evidence type="ECO:0000256" key="4">
    <source>
        <dbReference type="ARBA" id="ARBA00010448"/>
    </source>
</evidence>
<dbReference type="SUPFAM" id="SSF50353">
    <property type="entry name" value="Cytokine"/>
    <property type="match status" value="1"/>
</dbReference>
<keyword evidence="6" id="KW-0202">Cytokine</keyword>
<dbReference type="STRING" id="409849.ENSPMGP00000023504"/>
<protein>
    <recommendedName>
        <fullName evidence="12">Interleukin-1</fullName>
    </recommendedName>
</protein>
<evidence type="ECO:0000256" key="6">
    <source>
        <dbReference type="ARBA" id="ARBA00022514"/>
    </source>
</evidence>
<dbReference type="InterPro" id="IPR000975">
    <property type="entry name" value="IL-1_fam"/>
</dbReference>
<evidence type="ECO:0000256" key="1">
    <source>
        <dbReference type="ARBA" id="ARBA00004371"/>
    </source>
</evidence>
<reference evidence="13" key="1">
    <citation type="submission" date="2025-08" db="UniProtKB">
        <authorList>
            <consortium name="Ensembl"/>
        </authorList>
    </citation>
    <scope>IDENTIFICATION</scope>
</reference>
<evidence type="ECO:0000256" key="3">
    <source>
        <dbReference type="ARBA" id="ARBA00004550"/>
    </source>
</evidence>
<dbReference type="Ensembl" id="ENSPMGT00000025039.1">
    <property type="protein sequence ID" value="ENSPMGP00000023504.1"/>
    <property type="gene ID" value="ENSPMGG00000019004.1"/>
</dbReference>
<dbReference type="GO" id="GO:0005149">
    <property type="term" value="F:interleukin-1 receptor binding"/>
    <property type="evidence" value="ECO:0007669"/>
    <property type="project" value="UniProtKB-UniRule"/>
</dbReference>
<evidence type="ECO:0000313" key="14">
    <source>
        <dbReference type="Proteomes" id="UP000261520"/>
    </source>
</evidence>
<keyword evidence="14" id="KW-1185">Reference proteome</keyword>
<dbReference type="GO" id="GO:0042119">
    <property type="term" value="P:neutrophil activation"/>
    <property type="evidence" value="ECO:0007669"/>
    <property type="project" value="TreeGrafter"/>
</dbReference>
<dbReference type="PANTHER" id="PTHR10078">
    <property type="entry name" value="INTERLEUKIN-1 FAMILY MEMBER"/>
    <property type="match status" value="1"/>
</dbReference>
<evidence type="ECO:0000256" key="8">
    <source>
        <dbReference type="ARBA" id="ARBA00022620"/>
    </source>
</evidence>
<dbReference type="GO" id="GO:0010628">
    <property type="term" value="P:positive regulation of gene expression"/>
    <property type="evidence" value="ECO:0007669"/>
    <property type="project" value="TreeGrafter"/>
</dbReference>
<evidence type="ECO:0000256" key="2">
    <source>
        <dbReference type="ARBA" id="ARBA00004514"/>
    </source>
</evidence>
<dbReference type="GO" id="GO:0005829">
    <property type="term" value="C:cytosol"/>
    <property type="evidence" value="ECO:0007669"/>
    <property type="project" value="UniProtKB-SubCell"/>
</dbReference>
<keyword evidence="11" id="KW-0497">Mitogen</keyword>
<keyword evidence="8" id="KW-0666">Pyrogen</keyword>
<evidence type="ECO:0000313" key="13">
    <source>
        <dbReference type="Ensembl" id="ENSPMGP00000023504.1"/>
    </source>
</evidence>
<evidence type="ECO:0000256" key="11">
    <source>
        <dbReference type="ARBA" id="ARBA00023246"/>
    </source>
</evidence>
<dbReference type="Pfam" id="PF00340">
    <property type="entry name" value="IL1"/>
    <property type="match status" value="1"/>
</dbReference>
<evidence type="ECO:0000256" key="9">
    <source>
        <dbReference type="ARBA" id="ARBA00023198"/>
    </source>
</evidence>